<evidence type="ECO:0000256" key="4">
    <source>
        <dbReference type="ARBA" id="ARBA00023270"/>
    </source>
</evidence>
<dbReference type="InterPro" id="IPR050146">
    <property type="entry name" value="Type-I_3-dehydroquinase"/>
</dbReference>
<keyword evidence="2 5" id="KW-0057">Aromatic amino acid biosynthesis</keyword>
<dbReference type="HAMAP" id="MF_00214">
    <property type="entry name" value="AroD"/>
    <property type="match status" value="1"/>
</dbReference>
<feature type="binding site" evidence="5">
    <location>
        <position position="88"/>
    </location>
    <ligand>
        <name>3-dehydroquinate</name>
        <dbReference type="ChEBI" id="CHEBI:32364"/>
    </ligand>
</feature>
<evidence type="ECO:0000256" key="2">
    <source>
        <dbReference type="ARBA" id="ARBA00023141"/>
    </source>
</evidence>
<dbReference type="InterPro" id="IPR013785">
    <property type="entry name" value="Aldolase_TIM"/>
</dbReference>
<comment type="caution">
    <text evidence="5">Lacks conserved residue(s) required for the propagation of feature annotation.</text>
</comment>
<proteinExistence type="inferred from homology"/>
<dbReference type="GO" id="GO:0009423">
    <property type="term" value="P:chorismate biosynthetic process"/>
    <property type="evidence" value="ECO:0007669"/>
    <property type="project" value="UniProtKB-UniRule"/>
</dbReference>
<evidence type="ECO:0000313" key="7">
    <source>
        <dbReference type="Proteomes" id="UP000182077"/>
    </source>
</evidence>
<dbReference type="InterPro" id="IPR018508">
    <property type="entry name" value="3-dehydroquinate_DH_AS"/>
</dbReference>
<dbReference type="EMBL" id="JXKQ01000004">
    <property type="protein sequence ID" value="OJG45923.1"/>
    <property type="molecule type" value="Genomic_DNA"/>
</dbReference>
<dbReference type="STRING" id="249189.RV04_GL001689"/>
<comment type="similarity">
    <text evidence="5">Belongs to the type-I 3-dehydroquinase family.</text>
</comment>
<dbReference type="UniPathway" id="UPA00053">
    <property type="reaction ID" value="UER00086"/>
</dbReference>
<accession>A0A1L8TNX1</accession>
<dbReference type="AlphaFoldDB" id="A0A1L8TNX1"/>
<dbReference type="PANTHER" id="PTHR43699:SF1">
    <property type="entry name" value="3-DEHYDROQUINATE DEHYDRATASE"/>
    <property type="match status" value="1"/>
</dbReference>
<feature type="active site" description="Schiff-base intermediate with substrate" evidence="5">
    <location>
        <position position="176"/>
    </location>
</feature>
<dbReference type="Gene3D" id="3.20.20.70">
    <property type="entry name" value="Aldolase class I"/>
    <property type="match status" value="1"/>
</dbReference>
<feature type="binding site" evidence="5">
    <location>
        <position position="219"/>
    </location>
    <ligand>
        <name>3-dehydroquinate</name>
        <dbReference type="ChEBI" id="CHEBI:32364"/>
    </ligand>
</feature>
<feature type="active site" description="Proton donor/acceptor" evidence="5">
    <location>
        <position position="149"/>
    </location>
</feature>
<feature type="binding site" evidence="5">
    <location>
        <position position="238"/>
    </location>
    <ligand>
        <name>3-dehydroquinate</name>
        <dbReference type="ChEBI" id="CHEBI:32364"/>
    </ligand>
</feature>
<dbReference type="NCBIfam" id="TIGR01093">
    <property type="entry name" value="aroD"/>
    <property type="match status" value="1"/>
</dbReference>
<evidence type="ECO:0000313" key="6">
    <source>
        <dbReference type="EMBL" id="OJG45923.1"/>
    </source>
</evidence>
<comment type="caution">
    <text evidence="6">The sequence shown here is derived from an EMBL/GenBank/DDBJ whole genome shotgun (WGS) entry which is preliminary data.</text>
</comment>
<comment type="catalytic activity">
    <reaction evidence="1 5">
        <text>3-dehydroquinate = 3-dehydroshikimate + H2O</text>
        <dbReference type="Rhea" id="RHEA:21096"/>
        <dbReference type="ChEBI" id="CHEBI:15377"/>
        <dbReference type="ChEBI" id="CHEBI:16630"/>
        <dbReference type="ChEBI" id="CHEBI:32364"/>
        <dbReference type="EC" id="4.2.1.10"/>
    </reaction>
</comment>
<comment type="function">
    <text evidence="5">Involved in the third step of the chorismate pathway, which leads to the biosynthesis of aromatic amino acids. Catalyzes the cis-dehydration of 3-dehydroquinate (DHQ) and introduces the first double bond of the aromatic ring to yield 3-dehydroshikimate.</text>
</comment>
<keyword evidence="3 5" id="KW-0456">Lyase</keyword>
<dbReference type="GO" id="GO:0046279">
    <property type="term" value="P:3,4-dihydroxybenzoate biosynthetic process"/>
    <property type="evidence" value="ECO:0007669"/>
    <property type="project" value="TreeGrafter"/>
</dbReference>
<dbReference type="Proteomes" id="UP000182077">
    <property type="component" value="Unassembled WGS sequence"/>
</dbReference>
<evidence type="ECO:0000256" key="1">
    <source>
        <dbReference type="ARBA" id="ARBA00001864"/>
    </source>
</evidence>
<dbReference type="PANTHER" id="PTHR43699">
    <property type="entry name" value="3-DEHYDROQUINATE DEHYDRATASE"/>
    <property type="match status" value="1"/>
</dbReference>
<protein>
    <recommendedName>
        <fullName evidence="5">3-dehydroquinate dehydratase</fullName>
        <shortName evidence="5">3-dehydroquinase</shortName>
        <ecNumber evidence="5">4.2.1.10</ecNumber>
    </recommendedName>
    <alternativeName>
        <fullName evidence="5">Type I DHQase</fullName>
    </alternativeName>
    <alternativeName>
        <fullName evidence="5">Type I dehydroquinase</fullName>
        <shortName evidence="5">DHQ1</shortName>
    </alternativeName>
</protein>
<organism evidence="6 7">
    <name type="scientific">Enterococcus hermanniensis</name>
    <dbReference type="NCBI Taxonomy" id="249189"/>
    <lineage>
        <taxon>Bacteria</taxon>
        <taxon>Bacillati</taxon>
        <taxon>Bacillota</taxon>
        <taxon>Bacilli</taxon>
        <taxon>Lactobacillales</taxon>
        <taxon>Enterococcaceae</taxon>
        <taxon>Enterococcus</taxon>
    </lineage>
</organism>
<dbReference type="SUPFAM" id="SSF51569">
    <property type="entry name" value="Aldolase"/>
    <property type="match status" value="1"/>
</dbReference>
<dbReference type="InterPro" id="IPR001381">
    <property type="entry name" value="DHquinase_I"/>
</dbReference>
<comment type="pathway">
    <text evidence="5">Metabolic intermediate biosynthesis; chorismate biosynthesis; chorismate from D-erythrose 4-phosphate and phosphoenolpyruvate: step 3/7.</text>
</comment>
<keyword evidence="5" id="KW-0028">Amino-acid biosynthesis</keyword>
<dbReference type="GO" id="GO:0009073">
    <property type="term" value="P:aromatic amino acid family biosynthetic process"/>
    <property type="evidence" value="ECO:0007669"/>
    <property type="project" value="UniProtKB-KW"/>
</dbReference>
<keyword evidence="4 5" id="KW-0704">Schiff base</keyword>
<dbReference type="PROSITE" id="PS01028">
    <property type="entry name" value="DEHYDROQUINASE_I"/>
    <property type="match status" value="1"/>
</dbReference>
<reference evidence="6 7" key="1">
    <citation type="submission" date="2014-12" db="EMBL/GenBank/DDBJ databases">
        <title>Draft genome sequences of 29 type strains of Enterococci.</title>
        <authorList>
            <person name="Zhong Z."/>
            <person name="Sun Z."/>
            <person name="Liu W."/>
            <person name="Zhang W."/>
            <person name="Zhang H."/>
        </authorList>
    </citation>
    <scope>NUCLEOTIDE SEQUENCE [LARGE SCALE GENOMIC DNA]</scope>
    <source>
        <strain evidence="6 7">DSM 17122</strain>
    </source>
</reference>
<dbReference type="FunFam" id="3.20.20.70:FF:000047">
    <property type="entry name" value="3-dehydroquinate dehydratase"/>
    <property type="match status" value="1"/>
</dbReference>
<dbReference type="CDD" id="cd00502">
    <property type="entry name" value="DHQase_I"/>
    <property type="match status" value="1"/>
</dbReference>
<dbReference type="EC" id="4.2.1.10" evidence="5"/>
<comment type="subunit">
    <text evidence="5">Homodimer.</text>
</comment>
<feature type="binding site" evidence="5">
    <location>
        <position position="242"/>
    </location>
    <ligand>
        <name>3-dehydroquinate</name>
        <dbReference type="ChEBI" id="CHEBI:32364"/>
    </ligand>
</feature>
<dbReference type="GO" id="GO:0008652">
    <property type="term" value="P:amino acid biosynthetic process"/>
    <property type="evidence" value="ECO:0007669"/>
    <property type="project" value="UniProtKB-KW"/>
</dbReference>
<keyword evidence="7" id="KW-1185">Reference proteome</keyword>
<name>A0A1L8TNX1_9ENTE</name>
<sequence length="255" mass="28677">MKRIEWTLKKVSIDNVVFGEGIPKIIVPLVGKTKVEILQEIEIVAQSDCDVVEWRIDHYEKVLDFEETATFSKKVKQAINKPLLITFRTVKEGGVCPLQDEKYFELYHALMERGDLDLLDIELFMPTEAVKKAVSKAHEKGIKVIMCNHDFDKTPTKEEIIQRLRTMQEKEADICKIAVMPQNTHDVIVLLDATQEMYHNYADRPLITMAMGKLGVVSRVSGATFGSSATFGAAKQVSAPGQVSVNKLKNILTSL</sequence>
<dbReference type="Pfam" id="PF01487">
    <property type="entry name" value="DHquinase_I"/>
    <property type="match status" value="1"/>
</dbReference>
<evidence type="ECO:0000256" key="5">
    <source>
        <dbReference type="HAMAP-Rule" id="MF_00214"/>
    </source>
</evidence>
<evidence type="ECO:0000256" key="3">
    <source>
        <dbReference type="ARBA" id="ARBA00023239"/>
    </source>
</evidence>
<gene>
    <name evidence="5" type="primary">aroD</name>
    <name evidence="6" type="ORF">RV04_GL001689</name>
</gene>
<dbReference type="GO" id="GO:0003855">
    <property type="term" value="F:3-dehydroquinate dehydratase activity"/>
    <property type="evidence" value="ECO:0007669"/>
    <property type="project" value="UniProtKB-UniRule"/>
</dbReference>
<feature type="binding site" evidence="5">
    <location>
        <begin position="53"/>
        <end position="55"/>
    </location>
    <ligand>
        <name>3-dehydroquinate</name>
        <dbReference type="ChEBI" id="CHEBI:32364"/>
    </ligand>
</feature>